<sequence length="759" mass="82691">MESLTFHLRRGDETIESWDDDGDLQCYEDIQLRTASSATSVTNSSIRRSGHRDSISSRRSARSDLDSTAGDDEDWQVQLLDNEEAVNEEAIASAKSAGIPLPANVPKSALVGGTIKRLGPRKTKHKFVDDWSDDVEFPGPDTVLELKSPQAVSFPESLQQISSAAASPVKTSASPFWSDDIALRLQSSSSTHIDMYREDEAADADDIPTIKPAKLRSPQRASVLNQTMPGKESSMADAPEDNFEEDFDLPPDNSIRLSPLKATAGTQCPSPEDFDMEWSEGSIGVRVGGTARDHRSNPSSSISVVSPSASSCLTAESDEGLDGLVIPEGPLDLTMSMQKRVGPSTAAMETPDVKSYRHTRRANSDSSQEAVASQSQVSRLPRPGRYEALGHNTSDSGTQVTAAKRTLTRPTRRRNFGDGTELASFDDLPTSSTAESKFVKHPSGRGAPRSLKNKLGRSQTIPSRTDVPQPVLGTPTPARRYDQTPRFARDTNASRNAREQRIASMTSGSKCRENSALVSLSSNWNAQTISRVPTTPLSIRSKKSRTATISGSKPHLIKPLGTGVQERKSVNGMRYNPATFRWEGNESLAQDFDTDSPQSPKPAPALITNVGAMQNVQVVGGMVFDPQRMCWLKLAPLQPGTKGLVAVQDEDDVFAGLGNLEEKSGSMPPPSGVNDDLGHVVSGDDRSCGDSSDEWPITEEFDVGPEFIRRQRAEEEKWRRKVNKWTDFDRMKFGDSWRWAIRDLVGFNSTLSVQGLGGN</sequence>
<accession>A0ACC3AVS8</accession>
<organism evidence="1 2">
    <name type="scientific">Aspergillus melleus</name>
    <dbReference type="NCBI Taxonomy" id="138277"/>
    <lineage>
        <taxon>Eukaryota</taxon>
        <taxon>Fungi</taxon>
        <taxon>Dikarya</taxon>
        <taxon>Ascomycota</taxon>
        <taxon>Pezizomycotina</taxon>
        <taxon>Eurotiomycetes</taxon>
        <taxon>Eurotiomycetidae</taxon>
        <taxon>Eurotiales</taxon>
        <taxon>Aspergillaceae</taxon>
        <taxon>Aspergillus</taxon>
        <taxon>Aspergillus subgen. Circumdati</taxon>
    </lineage>
</organism>
<name>A0ACC3AVS8_9EURO</name>
<protein>
    <submittedName>
        <fullName evidence="1">Uncharacterized protein</fullName>
    </submittedName>
</protein>
<dbReference type="Proteomes" id="UP001177260">
    <property type="component" value="Unassembled WGS sequence"/>
</dbReference>
<keyword evidence="2" id="KW-1185">Reference proteome</keyword>
<reference evidence="1 2" key="1">
    <citation type="journal article" date="2023" name="ACS Omega">
        <title>Identification of the Neoaspergillic Acid Biosynthesis Gene Cluster by Establishing an In Vitro CRISPR-Ribonucleoprotein Genetic System in Aspergillus melleus.</title>
        <authorList>
            <person name="Yuan B."/>
            <person name="Grau M.F."/>
            <person name="Murata R.M."/>
            <person name="Torok T."/>
            <person name="Venkateswaran K."/>
            <person name="Stajich J.E."/>
            <person name="Wang C.C.C."/>
        </authorList>
    </citation>
    <scope>NUCLEOTIDE SEQUENCE [LARGE SCALE GENOMIC DNA]</scope>
    <source>
        <strain evidence="1 2">IMV 1140</strain>
    </source>
</reference>
<gene>
    <name evidence="1" type="ORF">N8T08_008324</name>
</gene>
<proteinExistence type="predicted"/>
<evidence type="ECO:0000313" key="2">
    <source>
        <dbReference type="Proteomes" id="UP001177260"/>
    </source>
</evidence>
<dbReference type="EMBL" id="JAOPJF010000056">
    <property type="protein sequence ID" value="KAK1142001.1"/>
    <property type="molecule type" value="Genomic_DNA"/>
</dbReference>
<evidence type="ECO:0000313" key="1">
    <source>
        <dbReference type="EMBL" id="KAK1142001.1"/>
    </source>
</evidence>
<comment type="caution">
    <text evidence="1">The sequence shown here is derived from an EMBL/GenBank/DDBJ whole genome shotgun (WGS) entry which is preliminary data.</text>
</comment>